<organism evidence="6 7">
    <name type="scientific">Moelleriella libera RCEF 2490</name>
    <dbReference type="NCBI Taxonomy" id="1081109"/>
    <lineage>
        <taxon>Eukaryota</taxon>
        <taxon>Fungi</taxon>
        <taxon>Dikarya</taxon>
        <taxon>Ascomycota</taxon>
        <taxon>Pezizomycotina</taxon>
        <taxon>Sordariomycetes</taxon>
        <taxon>Hypocreomycetidae</taxon>
        <taxon>Hypocreales</taxon>
        <taxon>Clavicipitaceae</taxon>
        <taxon>Moelleriella</taxon>
    </lineage>
</organism>
<keyword evidence="2" id="KW-0479">Metal-binding</keyword>
<accession>A0A168EGL8</accession>
<dbReference type="InterPro" id="IPR001279">
    <property type="entry name" value="Metallo-B-lactamas"/>
</dbReference>
<feature type="domain" description="Metallo-beta-lactamase" evidence="5">
    <location>
        <begin position="58"/>
        <end position="280"/>
    </location>
</feature>
<dbReference type="PANTHER" id="PTHR42978:SF5">
    <property type="entry name" value="METALLO-BETA-LACTAMASE DOMAIN-CONTAINING PROTEIN"/>
    <property type="match status" value="1"/>
</dbReference>
<comment type="caution">
    <text evidence="6">The sequence shown here is derived from an EMBL/GenBank/DDBJ whole genome shotgun (WGS) entry which is preliminary data.</text>
</comment>
<dbReference type="PANTHER" id="PTHR42978">
    <property type="entry name" value="QUORUM-QUENCHING LACTONASE YTNP-RELATED-RELATED"/>
    <property type="match status" value="1"/>
</dbReference>
<gene>
    <name evidence="6" type="ORF">AAL_02327</name>
</gene>
<dbReference type="Gene3D" id="3.60.15.10">
    <property type="entry name" value="Ribonuclease Z/Hydroxyacylglutathione hydrolase-like"/>
    <property type="match status" value="1"/>
</dbReference>
<dbReference type="GO" id="GO:0046872">
    <property type="term" value="F:metal ion binding"/>
    <property type="evidence" value="ECO:0007669"/>
    <property type="project" value="UniProtKB-KW"/>
</dbReference>
<evidence type="ECO:0000256" key="2">
    <source>
        <dbReference type="ARBA" id="ARBA00022723"/>
    </source>
</evidence>
<comment type="similarity">
    <text evidence="1">Belongs to the metallo-beta-lactamase superfamily.</text>
</comment>
<name>A0A168EGL8_9HYPO</name>
<evidence type="ECO:0000313" key="7">
    <source>
        <dbReference type="Proteomes" id="UP000078544"/>
    </source>
</evidence>
<keyword evidence="7" id="KW-1185">Reference proteome</keyword>
<keyword evidence="3" id="KW-0378">Hydrolase</keyword>
<dbReference type="SUPFAM" id="SSF56281">
    <property type="entry name" value="Metallo-hydrolase/oxidoreductase"/>
    <property type="match status" value="1"/>
</dbReference>
<protein>
    <submittedName>
        <fullName evidence="6">Beta-lactamase-like protein</fullName>
    </submittedName>
</protein>
<dbReference type="InterPro" id="IPR051013">
    <property type="entry name" value="MBL_superfamily_lactonases"/>
</dbReference>
<dbReference type="InterPro" id="IPR036866">
    <property type="entry name" value="RibonucZ/Hydroxyglut_hydro"/>
</dbReference>
<sequence>MDNLPNAKTEPPHGLTVQIPKSKNIVNLSIINTTSSITVPTYPFVTPAIEGHDVWTVPSYSFLIRNEAQKRTVLFDLGVRKDHENLAPALAEKLKSQNFRIKVEKGVREILDDHGVDTSGEYIEAIIWSHGHFDHTGDPSTFDQGTSLVVGPEFKERMMPGYPTNPDSPVLDSDWAGREVRQIQFTSQLQIGRFKAFDYFNDGSFYLLDAPGHAVGHMCGLGRVTNEPQTFVFLGGDAAHDGGEFRPSQWMPFPPELPSFGNKSLTFCPGELCAKLVPGADDTTPMYRPASNGAHLNVTRTEETIGKMQEVDALQQVLVVLAHDSSLLDVIDFFPKTAARFGDHGWKDKARWAFLKEFEPELRAN</sequence>
<evidence type="ECO:0000259" key="5">
    <source>
        <dbReference type="SMART" id="SM00849"/>
    </source>
</evidence>
<dbReference type="AlphaFoldDB" id="A0A168EGL8"/>
<evidence type="ECO:0000313" key="6">
    <source>
        <dbReference type="EMBL" id="KZZ98776.1"/>
    </source>
</evidence>
<dbReference type="STRING" id="1081109.A0A168EGL8"/>
<keyword evidence="4" id="KW-0862">Zinc</keyword>
<evidence type="ECO:0000256" key="3">
    <source>
        <dbReference type="ARBA" id="ARBA00022801"/>
    </source>
</evidence>
<evidence type="ECO:0000256" key="1">
    <source>
        <dbReference type="ARBA" id="ARBA00007749"/>
    </source>
</evidence>
<dbReference type="SMART" id="SM00849">
    <property type="entry name" value="Lactamase_B"/>
    <property type="match status" value="1"/>
</dbReference>
<dbReference type="GO" id="GO:0016787">
    <property type="term" value="F:hydrolase activity"/>
    <property type="evidence" value="ECO:0007669"/>
    <property type="project" value="UniProtKB-KW"/>
</dbReference>
<dbReference type="CDD" id="cd07730">
    <property type="entry name" value="metallo-hydrolase-like_MBL-fold"/>
    <property type="match status" value="1"/>
</dbReference>
<reference evidence="6 7" key="1">
    <citation type="journal article" date="2016" name="Genome Biol. Evol.">
        <title>Divergent and convergent evolution of fungal pathogenicity.</title>
        <authorList>
            <person name="Shang Y."/>
            <person name="Xiao G."/>
            <person name="Zheng P."/>
            <person name="Cen K."/>
            <person name="Zhan S."/>
            <person name="Wang C."/>
        </authorList>
    </citation>
    <scope>NUCLEOTIDE SEQUENCE [LARGE SCALE GENOMIC DNA]</scope>
    <source>
        <strain evidence="6 7">RCEF 2490</strain>
    </source>
</reference>
<evidence type="ECO:0000256" key="4">
    <source>
        <dbReference type="ARBA" id="ARBA00022833"/>
    </source>
</evidence>
<dbReference type="OrthoDB" id="10250730at2759"/>
<dbReference type="Proteomes" id="UP000078544">
    <property type="component" value="Unassembled WGS sequence"/>
</dbReference>
<dbReference type="EMBL" id="AZGY01000004">
    <property type="protein sequence ID" value="KZZ98776.1"/>
    <property type="molecule type" value="Genomic_DNA"/>
</dbReference>
<proteinExistence type="inferred from homology"/>